<feature type="coiled-coil region" evidence="1">
    <location>
        <begin position="327"/>
        <end position="375"/>
    </location>
</feature>
<keyword evidence="1" id="KW-0175">Coiled coil</keyword>
<comment type="caution">
    <text evidence="3">The sequence shown here is derived from an EMBL/GenBank/DDBJ whole genome shotgun (WGS) entry which is preliminary data.</text>
</comment>
<protein>
    <submittedName>
        <fullName evidence="3">Uncharacterized protein</fullName>
    </submittedName>
</protein>
<sequence>MDDTTNSNIGSNSRNAGGSSSSMSLSSILVLRNTLQRVKDEAKAKAAEQSKLGQEFMEYDVDDEDAPPSDQPASIAGAEDRDAGESSEEAWVEASRRRRLFATIESLEQEHHALRQSLRASRGAALTPIPVEGDPAVGKVAGISEDELARVLGVSTPTATEVETGTKFKGDLAAMAEYKERVGTTWKVRGEGVRHDPFETLDWMKLIESTVGRSRGLVRQMSDLEATLQREREERLRLRQEHAAELTRLTMSLHGGVAQVDAASDPVLWGDEEARDDDGSSGIDPAEVPDNSGTMEPQDVEPEEEMPEETALQPSATVSPPPDDGEAAILRKQVEDLQLQLAEAKSTSSQAKLELIESQRRNADLNRKYAELSTRNSSLASLVMDAENGKKGAADVGTQTPKPKDRAELQALRQRVRVLESEKARMVEIVKGFDPPTTRQYMRAVPAEEGDSAFRAVAFAQASPMFDRPALQRLVQGMAVEEIRLRRLQAKDSLGLLRAVGHHMYLLNSIASAPFAVRELRGLQEWVHTEGQTDSVFDRILAGRAPVAPCANIVRRLQRHVSEYQSRRAVFEALHYREINRLLTALSKAPSATDMPKYLAPLGPAQLDRLELAARGLAVDFGGLQPDTRASLLGAVVEYAVSGSTRAIDVHPLARVTEGFGDMTLSQSDVRRRLTTPASIYM</sequence>
<feature type="region of interest" description="Disordered" evidence="2">
    <location>
        <begin position="1"/>
        <end position="23"/>
    </location>
</feature>
<feature type="coiled-coil region" evidence="1">
    <location>
        <begin position="214"/>
        <end position="241"/>
    </location>
</feature>
<evidence type="ECO:0000313" key="3">
    <source>
        <dbReference type="EMBL" id="KAG9392957.1"/>
    </source>
</evidence>
<dbReference type="AlphaFoldDB" id="A0A8J6B4X6"/>
<organism evidence="3 4">
    <name type="scientific">Carpediemonas membranifera</name>
    <dbReference type="NCBI Taxonomy" id="201153"/>
    <lineage>
        <taxon>Eukaryota</taxon>
        <taxon>Metamonada</taxon>
        <taxon>Carpediemonas-like organisms</taxon>
        <taxon>Carpediemonas</taxon>
    </lineage>
</organism>
<feature type="compositionally biased region" description="Acidic residues" evidence="2">
    <location>
        <begin position="57"/>
        <end position="67"/>
    </location>
</feature>
<reference evidence="3" key="1">
    <citation type="submission" date="2021-05" db="EMBL/GenBank/DDBJ databases">
        <title>A free-living protist that lacks canonical eukaryotic 1 DNA replication and segregation systems.</title>
        <authorList>
            <person name="Salas-Leiva D.E."/>
            <person name="Tromer E.C."/>
            <person name="Curtis B.A."/>
            <person name="Jerlstrom-Hultqvist J."/>
            <person name="Kolisko M."/>
            <person name="Yi Z."/>
            <person name="Salas-Leiva J.S."/>
            <person name="Gallot-Lavallee L."/>
            <person name="Kops G.J.P.L."/>
            <person name="Archibald J.M."/>
            <person name="Simpson A.G.B."/>
            <person name="Roger A.J."/>
        </authorList>
    </citation>
    <scope>NUCLEOTIDE SEQUENCE</scope>
    <source>
        <strain evidence="3">BICM</strain>
    </source>
</reference>
<gene>
    <name evidence="3" type="ORF">J8273_5667</name>
</gene>
<dbReference type="Proteomes" id="UP000717585">
    <property type="component" value="Unassembled WGS sequence"/>
</dbReference>
<dbReference type="EMBL" id="JAHDYR010000029">
    <property type="protein sequence ID" value="KAG9392957.1"/>
    <property type="molecule type" value="Genomic_DNA"/>
</dbReference>
<evidence type="ECO:0000256" key="1">
    <source>
        <dbReference type="SAM" id="Coils"/>
    </source>
</evidence>
<proteinExistence type="predicted"/>
<feature type="coiled-coil region" evidence="1">
    <location>
        <begin position="97"/>
        <end position="124"/>
    </location>
</feature>
<feature type="region of interest" description="Disordered" evidence="2">
    <location>
        <begin position="41"/>
        <end position="89"/>
    </location>
</feature>
<keyword evidence="4" id="KW-1185">Reference proteome</keyword>
<feature type="coiled-coil region" evidence="1">
    <location>
        <begin position="402"/>
        <end position="429"/>
    </location>
</feature>
<name>A0A8J6B4X6_9EUKA</name>
<feature type="compositionally biased region" description="Acidic residues" evidence="2">
    <location>
        <begin position="298"/>
        <end position="308"/>
    </location>
</feature>
<feature type="region of interest" description="Disordered" evidence="2">
    <location>
        <begin position="270"/>
        <end position="326"/>
    </location>
</feature>
<accession>A0A8J6B4X6</accession>
<evidence type="ECO:0000256" key="2">
    <source>
        <dbReference type="SAM" id="MobiDB-lite"/>
    </source>
</evidence>
<evidence type="ECO:0000313" key="4">
    <source>
        <dbReference type="Proteomes" id="UP000717585"/>
    </source>
</evidence>